<evidence type="ECO:0000256" key="4">
    <source>
        <dbReference type="ARBA" id="ARBA00022525"/>
    </source>
</evidence>
<evidence type="ECO:0000256" key="12">
    <source>
        <dbReference type="PROSITE-ProRule" id="PRU00023"/>
    </source>
</evidence>
<evidence type="ECO:0000256" key="10">
    <source>
        <dbReference type="ARBA" id="ARBA00023043"/>
    </source>
</evidence>
<sequence>MTATHDLPPSKTMDNAKPVENRRQPIIHPSSDAPLCKSCHLLDLSFFDPSCPGCTEILHSSNTTIPQIFAIIRQWMPQTQQNIEMLVNEVLKRGANVNDRDGLTDMTLLHYACKAGANGVGDVTAATRTVGLLLDKGADIHLRCRWTDMTALHYAAYFDVAPVVELLLESQQRLSSCREFEGGSPLHIAATNLCTEAVKLLLEHDADVTFKRLFRTNSFRCSKVITFVPPSLKDNSFIPQNKNCIPDFPSTQHTPDLREVIGSLRQLLEAATPKHLVQDQPQYGSIEGRLC</sequence>
<comment type="subcellular location">
    <subcellularLocation>
        <location evidence="2">Secreted</location>
    </subcellularLocation>
    <subcellularLocation>
        <location evidence="1">Target cell membrane</location>
    </subcellularLocation>
</comment>
<evidence type="ECO:0000313" key="15">
    <source>
        <dbReference type="Proteomes" id="UP001054945"/>
    </source>
</evidence>
<evidence type="ECO:0000256" key="6">
    <source>
        <dbReference type="ARBA" id="ARBA00022656"/>
    </source>
</evidence>
<dbReference type="GO" id="GO:0005576">
    <property type="term" value="C:extracellular region"/>
    <property type="evidence" value="ECO:0007669"/>
    <property type="project" value="UniProtKB-SubCell"/>
</dbReference>
<dbReference type="PANTHER" id="PTHR24161:SF85">
    <property type="entry name" value="PALMITOYLTRANSFERASE HIP14"/>
    <property type="match status" value="1"/>
</dbReference>
<evidence type="ECO:0000313" key="14">
    <source>
        <dbReference type="EMBL" id="GIY62591.1"/>
    </source>
</evidence>
<comment type="caution">
    <text evidence="14">The sequence shown here is derived from an EMBL/GenBank/DDBJ whole genome shotgun (WGS) entry which is preliminary data.</text>
</comment>
<keyword evidence="3" id="KW-0268">Exocytosis</keyword>
<dbReference type="SMART" id="SM00248">
    <property type="entry name" value="ANK"/>
    <property type="match status" value="3"/>
</dbReference>
<evidence type="ECO:0000256" key="8">
    <source>
        <dbReference type="ARBA" id="ARBA00022737"/>
    </source>
</evidence>
<feature type="repeat" description="ANK" evidence="12">
    <location>
        <begin position="181"/>
        <end position="213"/>
    </location>
</feature>
<dbReference type="GO" id="GO:0090729">
    <property type="term" value="F:toxin activity"/>
    <property type="evidence" value="ECO:0007669"/>
    <property type="project" value="UniProtKB-KW"/>
</dbReference>
<organism evidence="14 15">
    <name type="scientific">Caerostris extrusa</name>
    <name type="common">Bark spider</name>
    <name type="synonym">Caerostris bankana</name>
    <dbReference type="NCBI Taxonomy" id="172846"/>
    <lineage>
        <taxon>Eukaryota</taxon>
        <taxon>Metazoa</taxon>
        <taxon>Ecdysozoa</taxon>
        <taxon>Arthropoda</taxon>
        <taxon>Chelicerata</taxon>
        <taxon>Arachnida</taxon>
        <taxon>Araneae</taxon>
        <taxon>Araneomorphae</taxon>
        <taxon>Entelegynae</taxon>
        <taxon>Araneoidea</taxon>
        <taxon>Araneidae</taxon>
        <taxon>Caerostris</taxon>
    </lineage>
</organism>
<evidence type="ECO:0000256" key="7">
    <source>
        <dbReference type="ARBA" id="ARBA00022699"/>
    </source>
</evidence>
<dbReference type="InterPro" id="IPR036770">
    <property type="entry name" value="Ankyrin_rpt-contain_sf"/>
</dbReference>
<keyword evidence="8" id="KW-0677">Repeat</keyword>
<evidence type="ECO:0000256" key="13">
    <source>
        <dbReference type="SAM" id="MobiDB-lite"/>
    </source>
</evidence>
<evidence type="ECO:0000256" key="11">
    <source>
        <dbReference type="ARBA" id="ARBA00023298"/>
    </source>
</evidence>
<proteinExistence type="predicted"/>
<dbReference type="Pfam" id="PF12796">
    <property type="entry name" value="Ank_2"/>
    <property type="match status" value="1"/>
</dbReference>
<name>A0AAV4UXH5_CAEEX</name>
<keyword evidence="7" id="KW-0528">Neurotoxin</keyword>
<dbReference type="GO" id="GO:0044218">
    <property type="term" value="C:other organism cell membrane"/>
    <property type="evidence" value="ECO:0007669"/>
    <property type="project" value="UniProtKB-KW"/>
</dbReference>
<evidence type="ECO:0000256" key="5">
    <source>
        <dbReference type="ARBA" id="ARBA00022537"/>
    </source>
</evidence>
<keyword evidence="15" id="KW-1185">Reference proteome</keyword>
<gene>
    <name evidence="14" type="primary">clip3</name>
    <name evidence="14" type="ORF">CEXT_43711</name>
</gene>
<evidence type="ECO:0000256" key="3">
    <source>
        <dbReference type="ARBA" id="ARBA00022483"/>
    </source>
</evidence>
<keyword evidence="6" id="KW-0800">Toxin</keyword>
<accession>A0AAV4UXH5</accession>
<dbReference type="AlphaFoldDB" id="A0AAV4UXH5"/>
<keyword evidence="11" id="KW-1053">Target membrane</keyword>
<evidence type="ECO:0000256" key="1">
    <source>
        <dbReference type="ARBA" id="ARBA00004175"/>
    </source>
</evidence>
<feature type="region of interest" description="Disordered" evidence="13">
    <location>
        <begin position="1"/>
        <end position="21"/>
    </location>
</feature>
<evidence type="ECO:0000256" key="9">
    <source>
        <dbReference type="ARBA" id="ARBA00023028"/>
    </source>
</evidence>
<evidence type="ECO:0000256" key="2">
    <source>
        <dbReference type="ARBA" id="ARBA00004613"/>
    </source>
</evidence>
<protein>
    <submittedName>
        <fullName evidence="14">CAP-Gly domain-containing linker protein 3</fullName>
    </submittedName>
</protein>
<keyword evidence="10 12" id="KW-0040">ANK repeat</keyword>
<dbReference type="EMBL" id="BPLR01013638">
    <property type="protein sequence ID" value="GIY62591.1"/>
    <property type="molecule type" value="Genomic_DNA"/>
</dbReference>
<reference evidence="14 15" key="1">
    <citation type="submission" date="2021-06" db="EMBL/GenBank/DDBJ databases">
        <title>Caerostris extrusa draft genome.</title>
        <authorList>
            <person name="Kono N."/>
            <person name="Arakawa K."/>
        </authorList>
    </citation>
    <scope>NUCLEOTIDE SEQUENCE [LARGE SCALE GENOMIC DNA]</scope>
</reference>
<dbReference type="GO" id="GO:0044231">
    <property type="term" value="C:host cell presynaptic membrane"/>
    <property type="evidence" value="ECO:0007669"/>
    <property type="project" value="UniProtKB-KW"/>
</dbReference>
<dbReference type="GO" id="GO:0006887">
    <property type="term" value="P:exocytosis"/>
    <property type="evidence" value="ECO:0007669"/>
    <property type="project" value="UniProtKB-KW"/>
</dbReference>
<keyword evidence="9" id="KW-0638">Presynaptic neurotoxin</keyword>
<dbReference type="PROSITE" id="PS50297">
    <property type="entry name" value="ANK_REP_REGION"/>
    <property type="match status" value="1"/>
</dbReference>
<dbReference type="InterPro" id="IPR002110">
    <property type="entry name" value="Ankyrin_rpt"/>
</dbReference>
<keyword evidence="4" id="KW-0964">Secreted</keyword>
<dbReference type="PROSITE" id="PS50088">
    <property type="entry name" value="ANK_REPEAT"/>
    <property type="match status" value="1"/>
</dbReference>
<keyword evidence="5" id="KW-1052">Target cell membrane</keyword>
<dbReference type="PANTHER" id="PTHR24161">
    <property type="entry name" value="ANK_REP_REGION DOMAIN-CONTAINING PROTEIN-RELATED"/>
    <property type="match status" value="1"/>
</dbReference>
<keyword evidence="11" id="KW-0472">Membrane</keyword>
<dbReference type="Proteomes" id="UP001054945">
    <property type="component" value="Unassembled WGS sequence"/>
</dbReference>
<dbReference type="SUPFAM" id="SSF48403">
    <property type="entry name" value="Ankyrin repeat"/>
    <property type="match status" value="1"/>
</dbReference>
<dbReference type="Gene3D" id="1.25.40.20">
    <property type="entry name" value="Ankyrin repeat-containing domain"/>
    <property type="match status" value="1"/>
</dbReference>